<accession>A0ABV5SFV0</accession>
<name>A0ABV5SFV0_9ACTN</name>
<dbReference type="InterPro" id="IPR009351">
    <property type="entry name" value="AlkZ-like"/>
</dbReference>
<evidence type="ECO:0000313" key="1">
    <source>
        <dbReference type="EMBL" id="MFB9630570.1"/>
    </source>
</evidence>
<protein>
    <submittedName>
        <fullName evidence="1">Winged helix DNA-binding domain-containing protein</fullName>
    </submittedName>
</protein>
<dbReference type="PANTHER" id="PTHR38479">
    <property type="entry name" value="LMO0824 PROTEIN"/>
    <property type="match status" value="1"/>
</dbReference>
<keyword evidence="1" id="KW-0238">DNA-binding</keyword>
<gene>
    <name evidence="1" type="ORF">ACFFSA_46485</name>
</gene>
<dbReference type="PANTHER" id="PTHR38479:SF2">
    <property type="entry name" value="WINGED HELIX DNA-BINDING DOMAIN-CONTAINING PROTEIN"/>
    <property type="match status" value="1"/>
</dbReference>
<dbReference type="Pfam" id="PF06224">
    <property type="entry name" value="AlkZ-like"/>
    <property type="match status" value="1"/>
</dbReference>
<organism evidence="1 2">
    <name type="scientific">Nonomuraea helvata</name>
    <dbReference type="NCBI Taxonomy" id="37484"/>
    <lineage>
        <taxon>Bacteria</taxon>
        <taxon>Bacillati</taxon>
        <taxon>Actinomycetota</taxon>
        <taxon>Actinomycetes</taxon>
        <taxon>Streptosporangiales</taxon>
        <taxon>Streptosporangiaceae</taxon>
        <taxon>Nonomuraea</taxon>
    </lineage>
</organism>
<evidence type="ECO:0000313" key="2">
    <source>
        <dbReference type="Proteomes" id="UP001589532"/>
    </source>
</evidence>
<reference evidence="1 2" key="1">
    <citation type="submission" date="2024-09" db="EMBL/GenBank/DDBJ databases">
        <authorList>
            <person name="Sun Q."/>
            <person name="Mori K."/>
        </authorList>
    </citation>
    <scope>NUCLEOTIDE SEQUENCE [LARGE SCALE GENOMIC DNA]</scope>
    <source>
        <strain evidence="1 2">JCM 3143</strain>
    </source>
</reference>
<proteinExistence type="predicted"/>
<sequence>MRSVEAQLLHRPPGLAAGEVVRRLGAMQAQDVPAALLAFRARSATLTRQDVEAAWHGREIVRTWGPRGTLHFVHADDLPWLHALTRRATNTLRRLREEGVTGDDLPALIGRALEDQGPLTKAELEERLAGRARGQGVVHLVALAAYHGLAVLGPLRRGKPTYVHAADWLGAPIAPEPDRDRALRELATRYRRAHHPAEPEDLAAWSGLPLGEARAAWSLSAAGPPPAEEKPVVRLAPAFDEYLMGWRSRDPILAAEHARKVFPGGGVLRPVVLVGGVIRGVWGRRGAQVSVEPFDELPGGLLDAEIAAEIAAEVAGEIADVRRFLQ</sequence>
<dbReference type="RefSeq" id="WP_344988849.1">
    <property type="nucleotide sequence ID" value="NZ_BAAAXV010000003.1"/>
</dbReference>
<keyword evidence="2" id="KW-1185">Reference proteome</keyword>
<dbReference type="EMBL" id="JBHMBW010000099">
    <property type="protein sequence ID" value="MFB9630570.1"/>
    <property type="molecule type" value="Genomic_DNA"/>
</dbReference>
<dbReference type="GO" id="GO:0003677">
    <property type="term" value="F:DNA binding"/>
    <property type="evidence" value="ECO:0007669"/>
    <property type="project" value="UniProtKB-KW"/>
</dbReference>
<comment type="caution">
    <text evidence="1">The sequence shown here is derived from an EMBL/GenBank/DDBJ whole genome shotgun (WGS) entry which is preliminary data.</text>
</comment>
<dbReference type="Proteomes" id="UP001589532">
    <property type="component" value="Unassembled WGS sequence"/>
</dbReference>